<protein>
    <submittedName>
        <fullName evidence="1">Uncharacterized protein</fullName>
    </submittedName>
</protein>
<dbReference type="EMBL" id="BGZK01001814">
    <property type="protein sequence ID" value="GBP86753.1"/>
    <property type="molecule type" value="Genomic_DNA"/>
</dbReference>
<name>A0A4C1ZHZ5_EUMVA</name>
<accession>A0A4C1ZHZ5</accession>
<comment type="caution">
    <text evidence="1">The sequence shown here is derived from an EMBL/GenBank/DDBJ whole genome shotgun (WGS) entry which is preliminary data.</text>
</comment>
<evidence type="ECO:0000313" key="1">
    <source>
        <dbReference type="EMBL" id="GBP86753.1"/>
    </source>
</evidence>
<reference evidence="1 2" key="1">
    <citation type="journal article" date="2019" name="Commun. Biol.">
        <title>The bagworm genome reveals a unique fibroin gene that provides high tensile strength.</title>
        <authorList>
            <person name="Kono N."/>
            <person name="Nakamura H."/>
            <person name="Ohtoshi R."/>
            <person name="Tomita M."/>
            <person name="Numata K."/>
            <person name="Arakawa K."/>
        </authorList>
    </citation>
    <scope>NUCLEOTIDE SEQUENCE [LARGE SCALE GENOMIC DNA]</scope>
</reference>
<proteinExistence type="predicted"/>
<dbReference type="Proteomes" id="UP000299102">
    <property type="component" value="Unassembled WGS sequence"/>
</dbReference>
<gene>
    <name evidence="1" type="ORF">EVAR_62218_1</name>
</gene>
<dbReference type="AlphaFoldDB" id="A0A4C1ZHZ5"/>
<sequence>MPPLPPPPEKGNLKTSTCQVPYGEARAHRTTEPTLKPATRDDDRAVAALCVIVAQIFGRKRTCPSRRACVRNAHASFAC</sequence>
<evidence type="ECO:0000313" key="2">
    <source>
        <dbReference type="Proteomes" id="UP000299102"/>
    </source>
</evidence>
<organism evidence="1 2">
    <name type="scientific">Eumeta variegata</name>
    <name type="common">Bagworm moth</name>
    <name type="synonym">Eumeta japonica</name>
    <dbReference type="NCBI Taxonomy" id="151549"/>
    <lineage>
        <taxon>Eukaryota</taxon>
        <taxon>Metazoa</taxon>
        <taxon>Ecdysozoa</taxon>
        <taxon>Arthropoda</taxon>
        <taxon>Hexapoda</taxon>
        <taxon>Insecta</taxon>
        <taxon>Pterygota</taxon>
        <taxon>Neoptera</taxon>
        <taxon>Endopterygota</taxon>
        <taxon>Lepidoptera</taxon>
        <taxon>Glossata</taxon>
        <taxon>Ditrysia</taxon>
        <taxon>Tineoidea</taxon>
        <taxon>Psychidae</taxon>
        <taxon>Oiketicinae</taxon>
        <taxon>Eumeta</taxon>
    </lineage>
</organism>
<keyword evidence="2" id="KW-1185">Reference proteome</keyword>